<dbReference type="InterPro" id="IPR052363">
    <property type="entry name" value="LPS_export_LptC"/>
</dbReference>
<dbReference type="EMBL" id="JBANFI010000004">
    <property type="protein sequence ID" value="MFK7160978.1"/>
    <property type="molecule type" value="Genomic_DNA"/>
</dbReference>
<dbReference type="Pfam" id="PF06835">
    <property type="entry name" value="LptC"/>
    <property type="match status" value="1"/>
</dbReference>
<evidence type="ECO:0000256" key="5">
    <source>
        <dbReference type="ARBA" id="ARBA00023136"/>
    </source>
</evidence>
<name>A0ABW8PXE8_9GAMM</name>
<keyword evidence="4" id="KW-1133">Transmembrane helix</keyword>
<dbReference type="InterPro" id="IPR010664">
    <property type="entry name" value="LipoPS_assembly_LptC-rel"/>
</dbReference>
<accession>A0ABW8PXE8</accession>
<evidence type="ECO:0000256" key="3">
    <source>
        <dbReference type="ARBA" id="ARBA00022692"/>
    </source>
</evidence>
<dbReference type="PANTHER" id="PTHR37481">
    <property type="entry name" value="LIPOPOLYSACCHARIDE EXPORT SYSTEM PROTEIN LPTC"/>
    <property type="match status" value="1"/>
</dbReference>
<dbReference type="Proteomes" id="UP001621714">
    <property type="component" value="Unassembled WGS sequence"/>
</dbReference>
<dbReference type="NCBIfam" id="TIGR04409">
    <property type="entry name" value="LptC_YrbK"/>
    <property type="match status" value="1"/>
</dbReference>
<dbReference type="Gene3D" id="2.60.450.10">
    <property type="entry name" value="Lipopolysaccharide (LPS) transport protein A like domain"/>
    <property type="match status" value="1"/>
</dbReference>
<keyword evidence="5" id="KW-0472">Membrane</keyword>
<evidence type="ECO:0000256" key="4">
    <source>
        <dbReference type="ARBA" id="ARBA00022989"/>
    </source>
</evidence>
<sequence length="204" mass="22882">MGFQFAAGFRSAAWQKTFGLAGLLLLGLLLVWITQRQETTLQRAQLPDQQGEPEAVIEQLQLRQFDAIGQLEQQAYAAQAIQYSEQHLLMSQPRGSYRAGSDRWTWRAEHGTWQQEQLLLTEAVELAPEEANSPYQPSLLTERLWIDQAAQRAWTPDPVALISQAGQTLAIGLEADLEQGHLQLLQAVEGEYLILPTTTEDFAP</sequence>
<reference evidence="6 7" key="1">
    <citation type="submission" date="2024-02" db="EMBL/GenBank/DDBJ databases">
        <title>Marinospirillum sp. MEB 164 isolated from Lonar lake sediment.</title>
        <authorList>
            <person name="Joshi A."/>
            <person name="Thite S."/>
        </authorList>
    </citation>
    <scope>NUCLEOTIDE SEQUENCE [LARGE SCALE GENOMIC DNA]</scope>
    <source>
        <strain evidence="6 7">MEB164</strain>
    </source>
</reference>
<keyword evidence="7" id="KW-1185">Reference proteome</keyword>
<dbReference type="PANTHER" id="PTHR37481:SF1">
    <property type="entry name" value="LIPOPOLYSACCHARIDE EXPORT SYSTEM PROTEIN LPTC"/>
    <property type="match status" value="1"/>
</dbReference>
<organism evidence="6 7">
    <name type="scientific">Marinospirillum alkalitolerans</name>
    <dbReference type="NCBI Taxonomy" id="3123374"/>
    <lineage>
        <taxon>Bacteria</taxon>
        <taxon>Pseudomonadati</taxon>
        <taxon>Pseudomonadota</taxon>
        <taxon>Gammaproteobacteria</taxon>
        <taxon>Oceanospirillales</taxon>
        <taxon>Oceanospirillaceae</taxon>
        <taxon>Marinospirillum</taxon>
    </lineage>
</organism>
<gene>
    <name evidence="6" type="primary">lptC</name>
    <name evidence="6" type="ORF">V6U78_08015</name>
</gene>
<keyword evidence="2" id="KW-0997">Cell inner membrane</keyword>
<keyword evidence="1" id="KW-1003">Cell membrane</keyword>
<proteinExistence type="predicted"/>
<dbReference type="RefSeq" id="WP_405339214.1">
    <property type="nucleotide sequence ID" value="NZ_JBANFI010000004.1"/>
</dbReference>
<dbReference type="InterPro" id="IPR026265">
    <property type="entry name" value="LptC"/>
</dbReference>
<protein>
    <submittedName>
        <fullName evidence="6">LPS export ABC transporter periplasmic protein LptC</fullName>
    </submittedName>
</protein>
<evidence type="ECO:0000256" key="2">
    <source>
        <dbReference type="ARBA" id="ARBA00022519"/>
    </source>
</evidence>
<evidence type="ECO:0000313" key="6">
    <source>
        <dbReference type="EMBL" id="MFK7160978.1"/>
    </source>
</evidence>
<keyword evidence="3" id="KW-0812">Transmembrane</keyword>
<evidence type="ECO:0000256" key="1">
    <source>
        <dbReference type="ARBA" id="ARBA00022475"/>
    </source>
</evidence>
<comment type="caution">
    <text evidence="6">The sequence shown here is derived from an EMBL/GenBank/DDBJ whole genome shotgun (WGS) entry which is preliminary data.</text>
</comment>
<evidence type="ECO:0000313" key="7">
    <source>
        <dbReference type="Proteomes" id="UP001621714"/>
    </source>
</evidence>